<feature type="transmembrane region" description="Helical" evidence="2">
    <location>
        <begin position="36"/>
        <end position="57"/>
    </location>
</feature>
<evidence type="ECO:0000259" key="4">
    <source>
        <dbReference type="Pfam" id="PF13180"/>
    </source>
</evidence>
<dbReference type="EMBL" id="CP002810">
    <property type="protein sequence ID" value="AEG43623.1"/>
    <property type="molecule type" value="Genomic_DNA"/>
</dbReference>
<dbReference type="Pfam" id="PF05362">
    <property type="entry name" value="Lon_C"/>
    <property type="match status" value="1"/>
</dbReference>
<feature type="domain" description="PDZ" evidence="4">
    <location>
        <begin position="189"/>
        <end position="240"/>
    </location>
</feature>
<dbReference type="Gene3D" id="2.30.42.10">
    <property type="match status" value="1"/>
</dbReference>
<sequence length="380" mass="39047">MTFDRDILAPAEPADRSEPALEPAPPATRRTVTLTLGMLATAVLAAVCLVMPTAYAVRTPGPTVDTLGVQDLAEGESVREVPLVEISGAETYEPSGQLRLTTVSVYGGPGGDVLVGDVLLGWVAGDRSVQPVEAIFPRDLTPEEQEETGQAEMVSSQENATVAALTELGYEVPATLTIVGAAPGTGADGVVAQGDVVRTIDGEPVVTHQGLLGALDRVTPGDDVVLGVLRDGEEVDLTITTGEGHGRAVLGIYLDPQYDYPLDVKIQIENIGGPSAGTMFALAIIDRLTPEDELGGEVVAGTGTMDVEGNVGAIGGIEQKMHGAVRDGARWFLAPSGNCDQVVGSVPDGLRVVPVATLAEARQAVEAIGAGDGDALPTCS</sequence>
<dbReference type="GO" id="GO:0006508">
    <property type="term" value="P:proteolysis"/>
    <property type="evidence" value="ECO:0007669"/>
    <property type="project" value="InterPro"/>
</dbReference>
<dbReference type="AlphaFoldDB" id="F6FXC0"/>
<dbReference type="SUPFAM" id="SSF54211">
    <property type="entry name" value="Ribosomal protein S5 domain 2-like"/>
    <property type="match status" value="1"/>
</dbReference>
<feature type="region of interest" description="Disordered" evidence="1">
    <location>
        <begin position="1"/>
        <end position="26"/>
    </location>
</feature>
<dbReference type="KEGG" id="iva:Isova_0837"/>
<dbReference type="InterPro" id="IPR036034">
    <property type="entry name" value="PDZ_sf"/>
</dbReference>
<name>F6FXC0_ISOV2</name>
<dbReference type="GO" id="GO:0004252">
    <property type="term" value="F:serine-type endopeptidase activity"/>
    <property type="evidence" value="ECO:0007669"/>
    <property type="project" value="InterPro"/>
</dbReference>
<evidence type="ECO:0000256" key="2">
    <source>
        <dbReference type="SAM" id="Phobius"/>
    </source>
</evidence>
<dbReference type="GO" id="GO:0004176">
    <property type="term" value="F:ATP-dependent peptidase activity"/>
    <property type="evidence" value="ECO:0007669"/>
    <property type="project" value="InterPro"/>
</dbReference>
<dbReference type="InterPro" id="IPR014721">
    <property type="entry name" value="Ribsml_uS5_D2-typ_fold_subgr"/>
</dbReference>
<dbReference type="STRING" id="743718.Isova_0837"/>
<dbReference type="GO" id="GO:0030163">
    <property type="term" value="P:protein catabolic process"/>
    <property type="evidence" value="ECO:0007669"/>
    <property type="project" value="InterPro"/>
</dbReference>
<dbReference type="Gene3D" id="3.30.230.10">
    <property type="match status" value="1"/>
</dbReference>
<proteinExistence type="predicted"/>
<dbReference type="Pfam" id="PF13180">
    <property type="entry name" value="PDZ_2"/>
    <property type="match status" value="1"/>
</dbReference>
<keyword evidence="2" id="KW-0472">Membrane</keyword>
<dbReference type="InterPro" id="IPR001478">
    <property type="entry name" value="PDZ"/>
</dbReference>
<dbReference type="Proteomes" id="UP000009236">
    <property type="component" value="Chromosome"/>
</dbReference>
<dbReference type="SUPFAM" id="SSF50156">
    <property type="entry name" value="PDZ domain-like"/>
    <property type="match status" value="1"/>
</dbReference>
<evidence type="ECO:0000259" key="3">
    <source>
        <dbReference type="Pfam" id="PF05362"/>
    </source>
</evidence>
<dbReference type="GO" id="GO:0005524">
    <property type="term" value="F:ATP binding"/>
    <property type="evidence" value="ECO:0007669"/>
    <property type="project" value="InterPro"/>
</dbReference>
<protein>
    <submittedName>
        <fullName evidence="5">Peptidase S16 lon domain-containing protein</fullName>
    </submittedName>
</protein>
<dbReference type="eggNOG" id="COG3480">
    <property type="taxonomic scope" value="Bacteria"/>
</dbReference>
<accession>F6FXC0</accession>
<feature type="domain" description="Lon proteolytic" evidence="3">
    <location>
        <begin position="273"/>
        <end position="357"/>
    </location>
</feature>
<keyword evidence="2" id="KW-0812">Transmembrane</keyword>
<dbReference type="InterPro" id="IPR027065">
    <property type="entry name" value="Lon_Prtase"/>
</dbReference>
<dbReference type="PANTHER" id="PTHR10046">
    <property type="entry name" value="ATP DEPENDENT LON PROTEASE FAMILY MEMBER"/>
    <property type="match status" value="1"/>
</dbReference>
<feature type="compositionally biased region" description="Basic and acidic residues" evidence="1">
    <location>
        <begin position="1"/>
        <end position="19"/>
    </location>
</feature>
<dbReference type="InterPro" id="IPR008269">
    <property type="entry name" value="Lon_proteolytic"/>
</dbReference>
<dbReference type="MEROPS" id="S16.012"/>
<reference evidence="5 6" key="1">
    <citation type="submission" date="2011-05" db="EMBL/GenBank/DDBJ databases">
        <title>Complete sequence of Isoptericola variabilis 225.</title>
        <authorList>
            <consortium name="US DOE Joint Genome Institute"/>
            <person name="Lucas S."/>
            <person name="Han J."/>
            <person name="Lapidus A."/>
            <person name="Cheng J.-F."/>
            <person name="Goodwin L."/>
            <person name="Pitluck S."/>
            <person name="Peters L."/>
            <person name="Mikhailova N."/>
            <person name="Zeytun A."/>
            <person name="Han C."/>
            <person name="Tapia R."/>
            <person name="Land M."/>
            <person name="Hauser L."/>
            <person name="Kyrpides N."/>
            <person name="Ivanova N."/>
            <person name="Pagani I."/>
            <person name="Siebers A."/>
            <person name="Allgaier M."/>
            <person name="Thelen M."/>
            <person name="Hugenholtz P."/>
            <person name="Gladden J."/>
            <person name="Woyke T."/>
        </authorList>
    </citation>
    <scope>NUCLEOTIDE SEQUENCE [LARGE SCALE GENOMIC DNA]</scope>
    <source>
        <strain evidence="6">225</strain>
    </source>
</reference>
<dbReference type="RefSeq" id="WP_013838015.1">
    <property type="nucleotide sequence ID" value="NC_015588.1"/>
</dbReference>
<evidence type="ECO:0000313" key="6">
    <source>
        <dbReference type="Proteomes" id="UP000009236"/>
    </source>
</evidence>
<dbReference type="InterPro" id="IPR020568">
    <property type="entry name" value="Ribosomal_Su5_D2-typ_SF"/>
</dbReference>
<organism evidence="6">
    <name type="scientific">Isoptericola variabilis (strain 225)</name>
    <dbReference type="NCBI Taxonomy" id="743718"/>
    <lineage>
        <taxon>Bacteria</taxon>
        <taxon>Bacillati</taxon>
        <taxon>Actinomycetota</taxon>
        <taxon>Actinomycetes</taxon>
        <taxon>Micrococcales</taxon>
        <taxon>Promicromonosporaceae</taxon>
        <taxon>Isoptericola</taxon>
    </lineage>
</organism>
<dbReference type="HOGENOM" id="CLU_042037_1_0_11"/>
<gene>
    <name evidence="5" type="ordered locus">Isova_0837</name>
</gene>
<evidence type="ECO:0000313" key="5">
    <source>
        <dbReference type="EMBL" id="AEG43623.1"/>
    </source>
</evidence>
<keyword evidence="2" id="KW-1133">Transmembrane helix</keyword>
<evidence type="ECO:0000256" key="1">
    <source>
        <dbReference type="SAM" id="MobiDB-lite"/>
    </source>
</evidence>
<keyword evidence="6" id="KW-1185">Reference proteome</keyword>